<dbReference type="PROSITE" id="PS50110">
    <property type="entry name" value="RESPONSE_REGULATORY"/>
    <property type="match status" value="1"/>
</dbReference>
<keyword evidence="5" id="KW-1185">Reference proteome</keyword>
<dbReference type="GO" id="GO:0000160">
    <property type="term" value="P:phosphorelay signal transduction system"/>
    <property type="evidence" value="ECO:0007669"/>
    <property type="project" value="InterPro"/>
</dbReference>
<dbReference type="AlphaFoldDB" id="A0A1M7E516"/>
<dbReference type="InterPro" id="IPR001789">
    <property type="entry name" value="Sig_transdc_resp-reg_receiver"/>
</dbReference>
<evidence type="ECO:0000259" key="3">
    <source>
        <dbReference type="PROSITE" id="PS50110"/>
    </source>
</evidence>
<reference evidence="4 5" key="1">
    <citation type="submission" date="2016-11" db="EMBL/GenBank/DDBJ databases">
        <authorList>
            <person name="Varghese N."/>
            <person name="Submissions S."/>
        </authorList>
    </citation>
    <scope>NUCLEOTIDE SEQUENCE [LARGE SCALE GENOMIC DNA]</scope>
    <source>
        <strain evidence="4 5">DSM 28249</strain>
    </source>
</reference>
<feature type="domain" description="Response regulatory" evidence="3">
    <location>
        <begin position="2"/>
        <end position="121"/>
    </location>
</feature>
<name>A0A1M7E516_9RHOB</name>
<dbReference type="Gene3D" id="3.40.50.2300">
    <property type="match status" value="1"/>
</dbReference>
<dbReference type="SMART" id="SM00448">
    <property type="entry name" value="REC"/>
    <property type="match status" value="1"/>
</dbReference>
<evidence type="ECO:0000313" key="5">
    <source>
        <dbReference type="Proteomes" id="UP000322545"/>
    </source>
</evidence>
<organism evidence="4 5">
    <name type="scientific">Roseovarius litoreus</name>
    <dbReference type="NCBI Taxonomy" id="1155722"/>
    <lineage>
        <taxon>Bacteria</taxon>
        <taxon>Pseudomonadati</taxon>
        <taxon>Pseudomonadota</taxon>
        <taxon>Alphaproteobacteria</taxon>
        <taxon>Rhodobacterales</taxon>
        <taxon>Roseobacteraceae</taxon>
        <taxon>Roseovarius</taxon>
    </lineage>
</organism>
<dbReference type="SUPFAM" id="SSF52172">
    <property type="entry name" value="CheY-like"/>
    <property type="match status" value="1"/>
</dbReference>
<gene>
    <name evidence="4" type="ORF">SAMN05443432_103205</name>
</gene>
<evidence type="ECO:0000256" key="2">
    <source>
        <dbReference type="PROSITE-ProRule" id="PRU00169"/>
    </source>
</evidence>
<dbReference type="Proteomes" id="UP000322545">
    <property type="component" value="Unassembled WGS sequence"/>
</dbReference>
<evidence type="ECO:0000256" key="1">
    <source>
        <dbReference type="ARBA" id="ARBA00022553"/>
    </source>
</evidence>
<dbReference type="Pfam" id="PF00072">
    <property type="entry name" value="Response_reg"/>
    <property type="match status" value="1"/>
</dbReference>
<protein>
    <submittedName>
        <fullName evidence="4">Response regulator receiver domain-containing protein</fullName>
    </submittedName>
</protein>
<dbReference type="InterPro" id="IPR011006">
    <property type="entry name" value="CheY-like_superfamily"/>
</dbReference>
<dbReference type="PANTHER" id="PTHR44591">
    <property type="entry name" value="STRESS RESPONSE REGULATOR PROTEIN 1"/>
    <property type="match status" value="1"/>
</dbReference>
<dbReference type="PANTHER" id="PTHR44591:SF3">
    <property type="entry name" value="RESPONSE REGULATORY DOMAIN-CONTAINING PROTEIN"/>
    <property type="match status" value="1"/>
</dbReference>
<dbReference type="InterPro" id="IPR050595">
    <property type="entry name" value="Bact_response_regulator"/>
</dbReference>
<evidence type="ECO:0000313" key="4">
    <source>
        <dbReference type="EMBL" id="SHL86855.1"/>
    </source>
</evidence>
<feature type="modified residue" description="4-aspartylphosphate" evidence="2">
    <location>
        <position position="54"/>
    </location>
</feature>
<accession>A0A1M7E516</accession>
<dbReference type="EMBL" id="FRCB01000003">
    <property type="protein sequence ID" value="SHL86855.1"/>
    <property type="molecule type" value="Genomic_DNA"/>
</dbReference>
<proteinExistence type="predicted"/>
<sequence length="360" mass="40181">MKILTVDDDDSFVELIERSLSASDNHEIVTALSGAEAMNILRKDETAFDCLLFDIQMPELDGISLCRHVRTDPRYATTPVIMLTAMSQRHYLDNAFAAGASDYLNKPFDFQDLREKLRSWQRTDIAHYKPAGGVDAFGQPVARTITSSDIDLAAHLESLDLPRLVEYLAFENFVLKRAQQTSKRFCVGALKISNFERLQDELSGAELIRVISAYGRLLSVGMRKLDAMFSYRGRGIFLIACPGFARLLNARLQRALAQAAGQLDRADAAAQARVHHVLGVPFRVKTPDDAIFALYEAVKSVEALNIAKSLDKVPARQLGNLYFNDELAHLEARGYRALFKDDIRSSDGNWPPAKMLMPKG</sequence>
<keyword evidence="1 2" id="KW-0597">Phosphoprotein</keyword>